<evidence type="ECO:0000256" key="1">
    <source>
        <dbReference type="SAM" id="MobiDB-lite"/>
    </source>
</evidence>
<feature type="compositionally biased region" description="Basic and acidic residues" evidence="1">
    <location>
        <begin position="19"/>
        <end position="34"/>
    </location>
</feature>
<gene>
    <name evidence="2" type="ORF">BACCAP_03316</name>
</gene>
<dbReference type="STRING" id="411467.BACCAP_03316"/>
<reference evidence="2 3" key="2">
    <citation type="submission" date="2007-06" db="EMBL/GenBank/DDBJ databases">
        <title>Draft genome sequence of Pseudoflavonifractor capillosus ATCC 29799.</title>
        <authorList>
            <person name="Sudarsanam P."/>
            <person name="Ley R."/>
            <person name="Guruge J."/>
            <person name="Turnbaugh P.J."/>
            <person name="Mahowald M."/>
            <person name="Liep D."/>
            <person name="Gordon J."/>
        </authorList>
    </citation>
    <scope>NUCLEOTIDE SEQUENCE [LARGE SCALE GENOMIC DNA]</scope>
    <source>
        <strain evidence="2 3">ATCC 29799</strain>
    </source>
</reference>
<evidence type="ECO:0000313" key="2">
    <source>
        <dbReference type="EMBL" id="EDM98514.1"/>
    </source>
</evidence>
<dbReference type="EMBL" id="AAXG02000032">
    <property type="protein sequence ID" value="EDM98514.1"/>
    <property type="molecule type" value="Genomic_DNA"/>
</dbReference>
<organism evidence="2 3">
    <name type="scientific">Pseudoflavonifractor capillosus ATCC 29799</name>
    <dbReference type="NCBI Taxonomy" id="411467"/>
    <lineage>
        <taxon>Bacteria</taxon>
        <taxon>Bacillati</taxon>
        <taxon>Bacillota</taxon>
        <taxon>Clostridia</taxon>
        <taxon>Eubacteriales</taxon>
        <taxon>Oscillospiraceae</taxon>
        <taxon>Pseudoflavonifractor</taxon>
    </lineage>
</organism>
<proteinExistence type="predicted"/>
<accession>A6NYL5</accession>
<dbReference type="Proteomes" id="UP000003639">
    <property type="component" value="Unassembled WGS sequence"/>
</dbReference>
<feature type="compositionally biased region" description="Basic and acidic residues" evidence="1">
    <location>
        <begin position="1"/>
        <end position="11"/>
    </location>
</feature>
<evidence type="ECO:0000313" key="3">
    <source>
        <dbReference type="Proteomes" id="UP000003639"/>
    </source>
</evidence>
<comment type="caution">
    <text evidence="2">The sequence shown here is derived from an EMBL/GenBank/DDBJ whole genome shotgun (WGS) entry which is preliminary data.</text>
</comment>
<feature type="region of interest" description="Disordered" evidence="1">
    <location>
        <begin position="1"/>
        <end position="34"/>
    </location>
</feature>
<protein>
    <submittedName>
        <fullName evidence="2">Uncharacterized protein</fullName>
    </submittedName>
</protein>
<sequence>MPRLREGHDKAGNTGGTRRLFESLERKSLERRFE</sequence>
<dbReference type="AlphaFoldDB" id="A6NYL5"/>
<name>A6NYL5_9FIRM</name>
<keyword evidence="3" id="KW-1185">Reference proteome</keyword>
<reference evidence="2 3" key="1">
    <citation type="submission" date="2007-04" db="EMBL/GenBank/DDBJ databases">
        <authorList>
            <person name="Fulton L."/>
            <person name="Clifton S."/>
            <person name="Fulton B."/>
            <person name="Xu J."/>
            <person name="Minx P."/>
            <person name="Pepin K.H."/>
            <person name="Johnson M."/>
            <person name="Thiruvilangam P."/>
            <person name="Bhonagiri V."/>
            <person name="Nash W.E."/>
            <person name="Mardis E.R."/>
            <person name="Wilson R.K."/>
        </authorList>
    </citation>
    <scope>NUCLEOTIDE SEQUENCE [LARGE SCALE GENOMIC DNA]</scope>
    <source>
        <strain evidence="2 3">ATCC 29799</strain>
    </source>
</reference>